<comment type="caution">
    <text evidence="2">The sequence shown here is derived from an EMBL/GenBank/DDBJ whole genome shotgun (WGS) entry which is preliminary data.</text>
</comment>
<feature type="region of interest" description="Disordered" evidence="1">
    <location>
        <begin position="36"/>
        <end position="61"/>
    </location>
</feature>
<gene>
    <name evidence="2" type="ORF">CRX42_28530</name>
</gene>
<evidence type="ECO:0000256" key="1">
    <source>
        <dbReference type="SAM" id="MobiDB-lite"/>
    </source>
</evidence>
<accession>A0A2W0EMX7</accession>
<dbReference type="AlphaFoldDB" id="A0A2W0EMX7"/>
<feature type="compositionally biased region" description="Low complexity" evidence="1">
    <location>
        <begin position="50"/>
        <end position="61"/>
    </location>
</feature>
<organism evidence="2 3">
    <name type="scientific">Pseudomonas jessenii</name>
    <dbReference type="NCBI Taxonomy" id="77298"/>
    <lineage>
        <taxon>Bacteria</taxon>
        <taxon>Pseudomonadati</taxon>
        <taxon>Pseudomonadota</taxon>
        <taxon>Gammaproteobacteria</taxon>
        <taxon>Pseudomonadales</taxon>
        <taxon>Pseudomonadaceae</taxon>
        <taxon>Pseudomonas</taxon>
    </lineage>
</organism>
<proteinExistence type="predicted"/>
<evidence type="ECO:0000313" key="2">
    <source>
        <dbReference type="EMBL" id="PYY67158.1"/>
    </source>
</evidence>
<sequence length="61" mass="6199">MADRPLWRGGLPPFGCAAVVNSILAVYELKSGQVFGAASPPNGGKPPRHTSSLATTACSTS</sequence>
<name>A0A2W0EMX7_PSEJE</name>
<feature type="non-terminal residue" evidence="2">
    <location>
        <position position="61"/>
    </location>
</feature>
<reference evidence="2 3" key="1">
    <citation type="journal article" date="2018" name="Appl. Microbiol. Biotechnol.">
        <title>Characterization of the caprolactam degradation pathway in Pseudomonas jessenii using mass spectrometry-based proteomics.</title>
        <authorList>
            <person name="Otzen M."/>
            <person name="Palacio C."/>
            <person name="Janssen D.B."/>
        </authorList>
    </citation>
    <scope>NUCLEOTIDE SEQUENCE [LARGE SCALE GENOMIC DNA]</scope>
    <source>
        <strain evidence="2 3">GO3</strain>
    </source>
</reference>
<protein>
    <submittedName>
        <fullName evidence="2">Uncharacterized protein</fullName>
    </submittedName>
</protein>
<evidence type="ECO:0000313" key="3">
    <source>
        <dbReference type="Proteomes" id="UP000247437"/>
    </source>
</evidence>
<dbReference type="Proteomes" id="UP000247437">
    <property type="component" value="Unassembled WGS sequence"/>
</dbReference>
<dbReference type="EMBL" id="PDLL01000574">
    <property type="protein sequence ID" value="PYY67158.1"/>
    <property type="molecule type" value="Genomic_DNA"/>
</dbReference>